<protein>
    <recommendedName>
        <fullName evidence="1">DUF3825 domain-containing protein</fullName>
    </recommendedName>
</protein>
<dbReference type="InterPro" id="IPR041966">
    <property type="entry name" value="LOTUS-like"/>
</dbReference>
<dbReference type="STRING" id="1796646.A4V02_05640"/>
<reference evidence="3" key="1">
    <citation type="submission" date="2016-04" db="EMBL/GenBank/DDBJ databases">
        <title>Complete Genome Sequences of Twelve Strains of a Stable Defined Moderately Diverse Mouse Microbiota 2 (sDMDMm2).</title>
        <authorList>
            <person name="Uchimura Y."/>
            <person name="Wyss M."/>
            <person name="Brugiroux S."/>
            <person name="Limenitakis J.P."/>
            <person name="Stecher B."/>
            <person name="McCoy K.D."/>
            <person name="Macpherson A.J."/>
        </authorList>
    </citation>
    <scope>NUCLEOTIDE SEQUENCE [LARGE SCALE GENOMIC DNA]</scope>
    <source>
        <strain evidence="3">YL27</strain>
    </source>
</reference>
<dbReference type="InterPro" id="IPR024437">
    <property type="entry name" value="DUF3825"/>
</dbReference>
<keyword evidence="3" id="KW-1185">Reference proteome</keyword>
<dbReference type="AlphaFoldDB" id="A0A1B1S8Z4"/>
<dbReference type="KEGG" id="pary:A4V02_05640"/>
<organism evidence="2 3">
    <name type="scientific">Muribaculum intestinale</name>
    <dbReference type="NCBI Taxonomy" id="1796646"/>
    <lineage>
        <taxon>Bacteria</taxon>
        <taxon>Pseudomonadati</taxon>
        <taxon>Bacteroidota</taxon>
        <taxon>Bacteroidia</taxon>
        <taxon>Bacteroidales</taxon>
        <taxon>Muribaculaceae</taxon>
        <taxon>Muribaculum</taxon>
    </lineage>
</organism>
<dbReference type="Gene3D" id="3.30.420.610">
    <property type="entry name" value="LOTUS domain-like"/>
    <property type="match status" value="1"/>
</dbReference>
<gene>
    <name evidence="2" type="ORF">A4V02_05640</name>
</gene>
<dbReference type="EMBL" id="CP015402">
    <property type="protein sequence ID" value="ANU63255.1"/>
    <property type="molecule type" value="Genomic_DNA"/>
</dbReference>
<feature type="domain" description="DUF3825" evidence="1">
    <location>
        <begin position="118"/>
        <end position="389"/>
    </location>
</feature>
<evidence type="ECO:0000313" key="2">
    <source>
        <dbReference type="EMBL" id="ANU63255.1"/>
    </source>
</evidence>
<sequence length="398" mass="45695">MIEIMKSERISKIKEIVSISMREDGWTPMSTIGSKLKAHGIDIKDDGFGKLKPFFESLSEYFVIGIDEQSSLPLVKCCDMASTTSISNTKKNSNCYKKEMMHLTQWANINQKSAIETLKNMALPERWTYNVEDENYPSPILAKYLKWTFVKLMKEDKILYSNDYASFNTGLVDKFYKPIYAVFDKNKFNKQPWHFIDFCVAGSSTVAARKLTDNFSHLPERASYIQNYDDVIYDTSLPVDVNWEHIILENIDRMPTELLRQVCFGSFDVLDPSQINDNDKARYYDELRNVLESNPMRLSVISSMMGMAVETAKHRVAWNYKTAIPVYYPTDDSVHLILPLALNINEPEEISIALVMTKTPSGRYRAVTIFTLDMAYSNARLVTKPSSDWLIAESINSL</sequence>
<evidence type="ECO:0000313" key="3">
    <source>
        <dbReference type="Proteomes" id="UP000186351"/>
    </source>
</evidence>
<dbReference type="Pfam" id="PF12873">
    <property type="entry name" value="DUF3825"/>
    <property type="match status" value="1"/>
</dbReference>
<name>A0A1B1S8Z4_9BACT</name>
<evidence type="ECO:0000259" key="1">
    <source>
        <dbReference type="Pfam" id="PF12873"/>
    </source>
</evidence>
<accession>A0A1B1S8Z4</accession>
<dbReference type="Proteomes" id="UP000186351">
    <property type="component" value="Chromosome"/>
</dbReference>
<dbReference type="CDD" id="cd10146">
    <property type="entry name" value="LabA_like_C"/>
    <property type="match status" value="1"/>
</dbReference>
<proteinExistence type="predicted"/>